<reference evidence="1 2" key="1">
    <citation type="submission" date="2021-06" db="EMBL/GenBank/DDBJ databases">
        <title>Caerostris extrusa draft genome.</title>
        <authorList>
            <person name="Kono N."/>
            <person name="Arakawa K."/>
        </authorList>
    </citation>
    <scope>NUCLEOTIDE SEQUENCE [LARGE SCALE GENOMIC DNA]</scope>
</reference>
<evidence type="ECO:0000313" key="2">
    <source>
        <dbReference type="Proteomes" id="UP001054945"/>
    </source>
</evidence>
<dbReference type="Proteomes" id="UP001054945">
    <property type="component" value="Unassembled WGS sequence"/>
</dbReference>
<organism evidence="1 2">
    <name type="scientific">Caerostris extrusa</name>
    <name type="common">Bark spider</name>
    <name type="synonym">Caerostris bankana</name>
    <dbReference type="NCBI Taxonomy" id="172846"/>
    <lineage>
        <taxon>Eukaryota</taxon>
        <taxon>Metazoa</taxon>
        <taxon>Ecdysozoa</taxon>
        <taxon>Arthropoda</taxon>
        <taxon>Chelicerata</taxon>
        <taxon>Arachnida</taxon>
        <taxon>Araneae</taxon>
        <taxon>Araneomorphae</taxon>
        <taxon>Entelegynae</taxon>
        <taxon>Araneoidea</taxon>
        <taxon>Araneidae</taxon>
        <taxon>Caerostris</taxon>
    </lineage>
</organism>
<name>A0AAV4Y5J8_CAEEX</name>
<evidence type="ECO:0000313" key="1">
    <source>
        <dbReference type="EMBL" id="GIZ02149.1"/>
    </source>
</evidence>
<sequence length="79" mass="9006">MEPTPAPEIGDGCFVFDSLGTPRTSFVAPNPPVIPENCAFILRFPPQSSRRRPVIMQGRVSGIMYRCCYVKDRWYQIIQ</sequence>
<proteinExistence type="predicted"/>
<gene>
    <name evidence="1" type="ORF">CEXT_636781</name>
</gene>
<accession>A0AAV4Y5J8</accession>
<dbReference type="EMBL" id="BPLR01001401">
    <property type="protein sequence ID" value="GIZ02149.1"/>
    <property type="molecule type" value="Genomic_DNA"/>
</dbReference>
<dbReference type="AlphaFoldDB" id="A0AAV4Y5J8"/>
<keyword evidence="2" id="KW-1185">Reference proteome</keyword>
<protein>
    <submittedName>
        <fullName evidence="1">Uncharacterized protein</fullName>
    </submittedName>
</protein>
<comment type="caution">
    <text evidence="1">The sequence shown here is derived from an EMBL/GenBank/DDBJ whole genome shotgun (WGS) entry which is preliminary data.</text>
</comment>